<feature type="domain" description="CYTH" evidence="2">
    <location>
        <begin position="2"/>
        <end position="145"/>
    </location>
</feature>
<evidence type="ECO:0000256" key="1">
    <source>
        <dbReference type="PIRSR" id="PIRSR016487-1"/>
    </source>
</evidence>
<dbReference type="SUPFAM" id="SSF55154">
    <property type="entry name" value="CYTH-like phosphatases"/>
    <property type="match status" value="1"/>
</dbReference>
<dbReference type="PANTHER" id="PTHR40114:SF1">
    <property type="entry name" value="SLR0698 PROTEIN"/>
    <property type="match status" value="1"/>
</dbReference>
<dbReference type="InterPro" id="IPR033469">
    <property type="entry name" value="CYTH-like_dom_sf"/>
</dbReference>
<dbReference type="SMART" id="SM01118">
    <property type="entry name" value="CYTH"/>
    <property type="match status" value="1"/>
</dbReference>
<evidence type="ECO:0000313" key="4">
    <source>
        <dbReference type="Proteomes" id="UP000315724"/>
    </source>
</evidence>
<dbReference type="PIRSF" id="PIRSF016487">
    <property type="entry name" value="CYTH_UCP016487"/>
    <property type="match status" value="1"/>
</dbReference>
<evidence type="ECO:0000313" key="3">
    <source>
        <dbReference type="EMBL" id="QDT32762.1"/>
    </source>
</evidence>
<dbReference type="OrthoDB" id="9805588at2"/>
<gene>
    <name evidence="3" type="ORF">Mal48_20090</name>
</gene>
<protein>
    <submittedName>
        <fullName evidence="3">CYTH domain protein</fullName>
    </submittedName>
</protein>
<dbReference type="KEGG" id="tpol:Mal48_20090"/>
<dbReference type="Gene3D" id="2.40.320.10">
    <property type="entry name" value="Hypothetical Protein Pfu-838710-001"/>
    <property type="match status" value="1"/>
</dbReference>
<dbReference type="PROSITE" id="PS51707">
    <property type="entry name" value="CYTH"/>
    <property type="match status" value="1"/>
</dbReference>
<dbReference type="InterPro" id="IPR012042">
    <property type="entry name" value="NeuTTM/CthTTM-like"/>
</dbReference>
<name>A0A517QM91_9PLAN</name>
<dbReference type="EMBL" id="CP036267">
    <property type="protein sequence ID" value="QDT32762.1"/>
    <property type="molecule type" value="Genomic_DNA"/>
</dbReference>
<dbReference type="CDD" id="cd07891">
    <property type="entry name" value="CYTH-like_CthTTM-like_1"/>
    <property type="match status" value="1"/>
</dbReference>
<evidence type="ECO:0000259" key="2">
    <source>
        <dbReference type="PROSITE" id="PS51707"/>
    </source>
</evidence>
<reference evidence="3 4" key="1">
    <citation type="submission" date="2019-02" db="EMBL/GenBank/DDBJ databases">
        <title>Deep-cultivation of Planctomycetes and their phenomic and genomic characterization uncovers novel biology.</title>
        <authorList>
            <person name="Wiegand S."/>
            <person name="Jogler M."/>
            <person name="Boedeker C."/>
            <person name="Pinto D."/>
            <person name="Vollmers J."/>
            <person name="Rivas-Marin E."/>
            <person name="Kohn T."/>
            <person name="Peeters S.H."/>
            <person name="Heuer A."/>
            <person name="Rast P."/>
            <person name="Oberbeckmann S."/>
            <person name="Bunk B."/>
            <person name="Jeske O."/>
            <person name="Meyerdierks A."/>
            <person name="Storesund J.E."/>
            <person name="Kallscheuer N."/>
            <person name="Luecker S."/>
            <person name="Lage O.M."/>
            <person name="Pohl T."/>
            <person name="Merkel B.J."/>
            <person name="Hornburger P."/>
            <person name="Mueller R.-W."/>
            <person name="Bruemmer F."/>
            <person name="Labrenz M."/>
            <person name="Spormann A.M."/>
            <person name="Op den Camp H."/>
            <person name="Overmann J."/>
            <person name="Amann R."/>
            <person name="Jetten M.S.M."/>
            <person name="Mascher T."/>
            <person name="Medema M.H."/>
            <person name="Devos D.P."/>
            <person name="Kaster A.-K."/>
            <person name="Ovreas L."/>
            <person name="Rohde M."/>
            <person name="Galperin M.Y."/>
            <person name="Jogler C."/>
        </authorList>
    </citation>
    <scope>NUCLEOTIDE SEQUENCE [LARGE SCALE GENOMIC DNA]</scope>
    <source>
        <strain evidence="3 4">Mal48</strain>
    </source>
</reference>
<dbReference type="RefSeq" id="WP_145198268.1">
    <property type="nucleotide sequence ID" value="NZ_CP036267.1"/>
</dbReference>
<feature type="active site" description="Proton acceptor" evidence="1">
    <location>
        <position position="27"/>
    </location>
</feature>
<dbReference type="Pfam" id="PF01928">
    <property type="entry name" value="CYTH"/>
    <property type="match status" value="1"/>
</dbReference>
<sequence>MGVEIERKFLVLQSYQQGEPILYRQGYLSREPGRTVRVRVAGENAWITIKSSTQNFSRQEFEYPIPLPDAQELLLLCEGFIVEKYRWRVPHGKHTWEVDEFLGDNSGLIVAEIELDSEDELFELPPWIGEEVSSDMRYHNSNLSVYPFQQWED</sequence>
<dbReference type="AlphaFoldDB" id="A0A517QM91"/>
<accession>A0A517QM91</accession>
<proteinExistence type="predicted"/>
<organism evidence="3 4">
    <name type="scientific">Thalassoglobus polymorphus</name>
    <dbReference type="NCBI Taxonomy" id="2527994"/>
    <lineage>
        <taxon>Bacteria</taxon>
        <taxon>Pseudomonadati</taxon>
        <taxon>Planctomycetota</taxon>
        <taxon>Planctomycetia</taxon>
        <taxon>Planctomycetales</taxon>
        <taxon>Planctomycetaceae</taxon>
        <taxon>Thalassoglobus</taxon>
    </lineage>
</organism>
<dbReference type="Proteomes" id="UP000315724">
    <property type="component" value="Chromosome"/>
</dbReference>
<dbReference type="InterPro" id="IPR023577">
    <property type="entry name" value="CYTH_domain"/>
</dbReference>
<keyword evidence="4" id="KW-1185">Reference proteome</keyword>
<dbReference type="PANTHER" id="PTHR40114">
    <property type="entry name" value="SLR0698 PROTEIN"/>
    <property type="match status" value="1"/>
</dbReference>